<sequence length="105" mass="12402">MQRRKEKKSYAHKGRKKIGSKKKVSPAKENQRERGRGRGVNMQMRPRVVQQTQHRGRSYGDANEFFMDLLFLFFSAKRYGVKENWGDVGKEDEGRGGERKREKKK</sequence>
<dbReference type="Proteomes" id="UP000499080">
    <property type="component" value="Unassembled WGS sequence"/>
</dbReference>
<name>A0A4Y2TTP9_ARAVE</name>
<feature type="region of interest" description="Disordered" evidence="1">
    <location>
        <begin position="1"/>
        <end position="56"/>
    </location>
</feature>
<accession>A0A4Y2TTP9</accession>
<evidence type="ECO:0000313" key="2">
    <source>
        <dbReference type="EMBL" id="GBO03471.1"/>
    </source>
</evidence>
<gene>
    <name evidence="2" type="ORF">AVEN_69822_1</name>
</gene>
<evidence type="ECO:0000256" key="1">
    <source>
        <dbReference type="SAM" id="MobiDB-lite"/>
    </source>
</evidence>
<proteinExistence type="predicted"/>
<protein>
    <submittedName>
        <fullName evidence="2">Uncharacterized protein</fullName>
    </submittedName>
</protein>
<reference evidence="2 3" key="1">
    <citation type="journal article" date="2019" name="Sci. Rep.">
        <title>Orb-weaving spider Araneus ventricosus genome elucidates the spidroin gene catalogue.</title>
        <authorList>
            <person name="Kono N."/>
            <person name="Nakamura H."/>
            <person name="Ohtoshi R."/>
            <person name="Moran D.A.P."/>
            <person name="Shinohara A."/>
            <person name="Yoshida Y."/>
            <person name="Fujiwara M."/>
            <person name="Mori M."/>
            <person name="Tomita M."/>
            <person name="Arakawa K."/>
        </authorList>
    </citation>
    <scope>NUCLEOTIDE SEQUENCE [LARGE SCALE GENOMIC DNA]</scope>
</reference>
<keyword evidence="3" id="KW-1185">Reference proteome</keyword>
<dbReference type="AlphaFoldDB" id="A0A4Y2TTP9"/>
<feature type="compositionally biased region" description="Basic residues" evidence="1">
    <location>
        <begin position="1"/>
        <end position="25"/>
    </location>
</feature>
<evidence type="ECO:0000313" key="3">
    <source>
        <dbReference type="Proteomes" id="UP000499080"/>
    </source>
</evidence>
<dbReference type="EMBL" id="BGPR01030759">
    <property type="protein sequence ID" value="GBO03471.1"/>
    <property type="molecule type" value="Genomic_DNA"/>
</dbReference>
<organism evidence="2 3">
    <name type="scientific">Araneus ventricosus</name>
    <name type="common">Orbweaver spider</name>
    <name type="synonym">Epeira ventricosa</name>
    <dbReference type="NCBI Taxonomy" id="182803"/>
    <lineage>
        <taxon>Eukaryota</taxon>
        <taxon>Metazoa</taxon>
        <taxon>Ecdysozoa</taxon>
        <taxon>Arthropoda</taxon>
        <taxon>Chelicerata</taxon>
        <taxon>Arachnida</taxon>
        <taxon>Araneae</taxon>
        <taxon>Araneomorphae</taxon>
        <taxon>Entelegynae</taxon>
        <taxon>Araneoidea</taxon>
        <taxon>Araneidae</taxon>
        <taxon>Araneus</taxon>
    </lineage>
</organism>
<feature type="region of interest" description="Disordered" evidence="1">
    <location>
        <begin position="85"/>
        <end position="105"/>
    </location>
</feature>
<comment type="caution">
    <text evidence="2">The sequence shown here is derived from an EMBL/GenBank/DDBJ whole genome shotgun (WGS) entry which is preliminary data.</text>
</comment>